<dbReference type="Gene3D" id="3.40.50.300">
    <property type="entry name" value="P-loop containing nucleotide triphosphate hydrolases"/>
    <property type="match status" value="2"/>
</dbReference>
<dbReference type="InterPro" id="IPR050388">
    <property type="entry name" value="ABC_Ni/Peptide_Import"/>
</dbReference>
<evidence type="ECO:0000259" key="8">
    <source>
        <dbReference type="PROSITE" id="PS50893"/>
    </source>
</evidence>
<dbReference type="RefSeq" id="WP_012455651.1">
    <property type="nucleotide sequence ID" value="NC_010725.1"/>
</dbReference>
<dbReference type="PROSITE" id="PS50893">
    <property type="entry name" value="ABC_TRANSPORTER_2"/>
    <property type="match status" value="2"/>
</dbReference>
<dbReference type="STRING" id="441620.Mpop_3812"/>
<dbReference type="Proteomes" id="UP000007136">
    <property type="component" value="Chromosome"/>
</dbReference>
<dbReference type="OrthoDB" id="9802264at2"/>
<evidence type="ECO:0000256" key="7">
    <source>
        <dbReference type="ARBA" id="ARBA00023136"/>
    </source>
</evidence>
<dbReference type="KEGG" id="mpo:Mpop_3812"/>
<comment type="subcellular location">
    <subcellularLocation>
        <location evidence="1">Cell inner membrane</location>
        <topology evidence="1">Peripheral membrane protein</topology>
    </subcellularLocation>
</comment>
<keyword evidence="5" id="KW-0547">Nucleotide-binding</keyword>
<dbReference type="GO" id="GO:0005524">
    <property type="term" value="F:ATP binding"/>
    <property type="evidence" value="ECO:0007669"/>
    <property type="project" value="UniProtKB-KW"/>
</dbReference>
<gene>
    <name evidence="9" type="ordered locus">Mpop_3812</name>
</gene>
<dbReference type="PROSITE" id="PS00211">
    <property type="entry name" value="ABC_TRANSPORTER_1"/>
    <property type="match status" value="1"/>
</dbReference>
<keyword evidence="7" id="KW-0472">Membrane</keyword>
<evidence type="ECO:0000313" key="10">
    <source>
        <dbReference type="Proteomes" id="UP000007136"/>
    </source>
</evidence>
<evidence type="ECO:0000256" key="3">
    <source>
        <dbReference type="ARBA" id="ARBA00022448"/>
    </source>
</evidence>
<feature type="domain" description="ABC transporter" evidence="8">
    <location>
        <begin position="5"/>
        <end position="244"/>
    </location>
</feature>
<dbReference type="GO" id="GO:0016887">
    <property type="term" value="F:ATP hydrolysis activity"/>
    <property type="evidence" value="ECO:0007669"/>
    <property type="project" value="InterPro"/>
</dbReference>
<reference evidence="9 10" key="1">
    <citation type="submission" date="2008-04" db="EMBL/GenBank/DDBJ databases">
        <title>Complete sequence of chromosome of Methylobacterium populi BJ001.</title>
        <authorList>
            <consortium name="US DOE Joint Genome Institute"/>
            <person name="Copeland A."/>
            <person name="Lucas S."/>
            <person name="Lapidus A."/>
            <person name="Glavina del Rio T."/>
            <person name="Dalin E."/>
            <person name="Tice H."/>
            <person name="Bruce D."/>
            <person name="Goodwin L."/>
            <person name="Pitluck S."/>
            <person name="Chertkov O."/>
            <person name="Brettin T."/>
            <person name="Detter J.C."/>
            <person name="Han C."/>
            <person name="Kuske C.R."/>
            <person name="Schmutz J."/>
            <person name="Larimer F."/>
            <person name="Land M."/>
            <person name="Hauser L."/>
            <person name="Kyrpides N."/>
            <person name="Mikhailova N."/>
            <person name="Marx C."/>
            <person name="Richardson P."/>
        </authorList>
    </citation>
    <scope>NUCLEOTIDE SEQUENCE [LARGE SCALE GENOMIC DNA]</scope>
    <source>
        <strain evidence="10">ATCC BAA-705 / NCIMB 13946 / BJ001</strain>
    </source>
</reference>
<sequence>MTSALRIEDLTIRTADRILVSGFSATVGRGEPLTLLGESGSGKSLVAQAIMGTLPPGLLASGRILFDGADLLCLDEVARRSLWGRRIGLLPQEPWTALDPTMRAGGQLAEVHRYVHGRHDADGLAAAGLGEVGLADAGGHYPFQMSGGMCQRLALAIAHAADTPLLLADEPSKGLDGVLRADVVARLQREIAAGRLLLTITHDVALARVLGGTACVMLDGQAVEAGPTVRLLNAPAHSYTRALIDADPSAWPPRTPREPGPSVIEAMGLAKAFGRRRLFTDLDVQVRAGEIVAVVGPSGSGKTTLGNILVGTERPDRGRVRRVPGAAPLGFQKLYQDPPAAFVPHQTMGRALDHLARRHGVDRERVEELLARLKLAPGLRKQRPGELSGGELQRFALARVLLLDPVFLFADEATSRLDPVNQMEVAGLLRESSEQDGLAILFVTHDTVMAERIADRSITLQQ</sequence>
<dbReference type="GO" id="GO:0005886">
    <property type="term" value="C:plasma membrane"/>
    <property type="evidence" value="ECO:0007669"/>
    <property type="project" value="UniProtKB-SubCell"/>
</dbReference>
<dbReference type="SUPFAM" id="SSF52540">
    <property type="entry name" value="P-loop containing nucleoside triphosphate hydrolases"/>
    <property type="match status" value="2"/>
</dbReference>
<dbReference type="InterPro" id="IPR017871">
    <property type="entry name" value="ABC_transporter-like_CS"/>
</dbReference>
<name>B1Z9I0_METPB</name>
<dbReference type="PANTHER" id="PTHR43297:SF7">
    <property type="entry name" value="D,D-DIPEPTIDE TRANSPORT ATP-BINDING PROTEIN DDPD-RELATED"/>
    <property type="match status" value="1"/>
</dbReference>
<evidence type="ECO:0000256" key="5">
    <source>
        <dbReference type="ARBA" id="ARBA00022741"/>
    </source>
</evidence>
<protein>
    <submittedName>
        <fullName evidence="9">ABC transporter related</fullName>
    </submittedName>
</protein>
<evidence type="ECO:0000256" key="4">
    <source>
        <dbReference type="ARBA" id="ARBA00022475"/>
    </source>
</evidence>
<evidence type="ECO:0000313" key="9">
    <source>
        <dbReference type="EMBL" id="ACB81944.1"/>
    </source>
</evidence>
<keyword evidence="3" id="KW-0813">Transport</keyword>
<evidence type="ECO:0000256" key="6">
    <source>
        <dbReference type="ARBA" id="ARBA00022840"/>
    </source>
</evidence>
<keyword evidence="4" id="KW-1003">Cell membrane</keyword>
<dbReference type="SMART" id="SM00382">
    <property type="entry name" value="AAA"/>
    <property type="match status" value="2"/>
</dbReference>
<evidence type="ECO:0000256" key="2">
    <source>
        <dbReference type="ARBA" id="ARBA00005417"/>
    </source>
</evidence>
<dbReference type="InterPro" id="IPR027417">
    <property type="entry name" value="P-loop_NTPase"/>
</dbReference>
<feature type="domain" description="ABC transporter" evidence="8">
    <location>
        <begin position="264"/>
        <end position="462"/>
    </location>
</feature>
<dbReference type="Pfam" id="PF00005">
    <property type="entry name" value="ABC_tran"/>
    <property type="match status" value="2"/>
</dbReference>
<keyword evidence="6" id="KW-0067">ATP-binding</keyword>
<dbReference type="InterPro" id="IPR003593">
    <property type="entry name" value="AAA+_ATPase"/>
</dbReference>
<proteinExistence type="inferred from homology"/>
<dbReference type="PANTHER" id="PTHR43297">
    <property type="entry name" value="OLIGOPEPTIDE TRANSPORT ATP-BINDING PROTEIN APPD"/>
    <property type="match status" value="1"/>
</dbReference>
<dbReference type="AlphaFoldDB" id="B1Z9I0"/>
<organism evidence="9 10">
    <name type="scientific">Methylorubrum populi (strain ATCC BAA-705 / NCIMB 13946 / BJ001)</name>
    <name type="common">Methylobacterium populi</name>
    <dbReference type="NCBI Taxonomy" id="441620"/>
    <lineage>
        <taxon>Bacteria</taxon>
        <taxon>Pseudomonadati</taxon>
        <taxon>Pseudomonadota</taxon>
        <taxon>Alphaproteobacteria</taxon>
        <taxon>Hyphomicrobiales</taxon>
        <taxon>Methylobacteriaceae</taxon>
        <taxon>Methylorubrum</taxon>
    </lineage>
</organism>
<dbReference type="HOGENOM" id="CLU_000604_86_2_5"/>
<accession>B1Z9I0</accession>
<comment type="similarity">
    <text evidence="2">Belongs to the ABC transporter superfamily.</text>
</comment>
<evidence type="ECO:0000256" key="1">
    <source>
        <dbReference type="ARBA" id="ARBA00004417"/>
    </source>
</evidence>
<dbReference type="InterPro" id="IPR003439">
    <property type="entry name" value="ABC_transporter-like_ATP-bd"/>
</dbReference>
<dbReference type="EMBL" id="CP001029">
    <property type="protein sequence ID" value="ACB81944.1"/>
    <property type="molecule type" value="Genomic_DNA"/>
</dbReference>
<dbReference type="eggNOG" id="COG4172">
    <property type="taxonomic scope" value="Bacteria"/>
</dbReference>